<dbReference type="Proteomes" id="UP001159363">
    <property type="component" value="Chromosome 2"/>
</dbReference>
<feature type="domain" description="PiggyBac transposable element-derived protein" evidence="1">
    <location>
        <begin position="103"/>
        <end position="172"/>
    </location>
</feature>
<dbReference type="InterPro" id="IPR029526">
    <property type="entry name" value="PGBD"/>
</dbReference>
<accession>A0ABQ9ICY2</accession>
<proteinExistence type="predicted"/>
<dbReference type="PANTHER" id="PTHR46599:SF6">
    <property type="entry name" value="DUAL SPECIFICITY PHOSPHATASE 26"/>
    <property type="match status" value="1"/>
</dbReference>
<gene>
    <name evidence="2" type="ORF">PR048_006709</name>
</gene>
<evidence type="ECO:0000313" key="2">
    <source>
        <dbReference type="EMBL" id="KAJ8894099.1"/>
    </source>
</evidence>
<organism evidence="2 3">
    <name type="scientific">Dryococelus australis</name>
    <dbReference type="NCBI Taxonomy" id="614101"/>
    <lineage>
        <taxon>Eukaryota</taxon>
        <taxon>Metazoa</taxon>
        <taxon>Ecdysozoa</taxon>
        <taxon>Arthropoda</taxon>
        <taxon>Hexapoda</taxon>
        <taxon>Insecta</taxon>
        <taxon>Pterygota</taxon>
        <taxon>Neoptera</taxon>
        <taxon>Polyneoptera</taxon>
        <taxon>Phasmatodea</taxon>
        <taxon>Verophasmatodea</taxon>
        <taxon>Anareolatae</taxon>
        <taxon>Phasmatidae</taxon>
        <taxon>Eurycanthinae</taxon>
        <taxon>Dryococelus</taxon>
    </lineage>
</organism>
<dbReference type="PANTHER" id="PTHR46599">
    <property type="entry name" value="PIGGYBAC TRANSPOSABLE ELEMENT-DERIVED PROTEIN 4"/>
    <property type="match status" value="1"/>
</dbReference>
<evidence type="ECO:0000259" key="1">
    <source>
        <dbReference type="Pfam" id="PF13843"/>
    </source>
</evidence>
<dbReference type="Pfam" id="PF13843">
    <property type="entry name" value="DDE_Tnp_1_7"/>
    <property type="match status" value="1"/>
</dbReference>
<keyword evidence="3" id="KW-1185">Reference proteome</keyword>
<protein>
    <recommendedName>
        <fullName evidence="1">PiggyBac transposable element-derived protein domain-containing protein</fullName>
    </recommendedName>
</protein>
<sequence length="175" mass="20440">MLFLCFDERNTRSERIQADKFTLVSYWMSSCSQQKLDIHLCNTWPLNLHSSMPPGTILSVWQKCYHVQLFYLSRIVSGTEGQENKPSRNCQSHQEGEKVNKNVILLSSLHLSVNIAENEKKTPETIQYYNATKFGVDIMDQMRRKYSVKSSSRHWPVHVFFNMLDSACINAWIFL</sequence>
<reference evidence="2 3" key="1">
    <citation type="submission" date="2023-02" db="EMBL/GenBank/DDBJ databases">
        <title>LHISI_Scaffold_Assembly.</title>
        <authorList>
            <person name="Stuart O.P."/>
            <person name="Cleave R."/>
            <person name="Magrath M.J.L."/>
            <person name="Mikheyev A.S."/>
        </authorList>
    </citation>
    <scope>NUCLEOTIDE SEQUENCE [LARGE SCALE GENOMIC DNA]</scope>
    <source>
        <strain evidence="2">Daus_M_001</strain>
        <tissue evidence="2">Leg muscle</tissue>
    </source>
</reference>
<dbReference type="EMBL" id="JARBHB010000002">
    <property type="protein sequence ID" value="KAJ8894099.1"/>
    <property type="molecule type" value="Genomic_DNA"/>
</dbReference>
<evidence type="ECO:0000313" key="3">
    <source>
        <dbReference type="Proteomes" id="UP001159363"/>
    </source>
</evidence>
<name>A0ABQ9ICY2_9NEOP</name>
<comment type="caution">
    <text evidence="2">The sequence shown here is derived from an EMBL/GenBank/DDBJ whole genome shotgun (WGS) entry which is preliminary data.</text>
</comment>